<reference evidence="2" key="1">
    <citation type="submission" date="2019-12" db="EMBL/GenBank/DDBJ databases">
        <title>Genome sequencing and annotation of Brassica cretica.</title>
        <authorList>
            <person name="Studholme D.J."/>
            <person name="Sarris P.F."/>
        </authorList>
    </citation>
    <scope>NUCLEOTIDE SEQUENCE</scope>
    <source>
        <strain evidence="2">PFS-001/15</strain>
        <tissue evidence="2">Leaf</tissue>
    </source>
</reference>
<evidence type="ECO:0000256" key="1">
    <source>
        <dbReference type="SAM" id="MobiDB-lite"/>
    </source>
</evidence>
<dbReference type="EMBL" id="QGKW02000717">
    <property type="protein sequence ID" value="KAF2595842.1"/>
    <property type="molecule type" value="Genomic_DNA"/>
</dbReference>
<feature type="region of interest" description="Disordered" evidence="1">
    <location>
        <begin position="147"/>
        <end position="178"/>
    </location>
</feature>
<organism evidence="2 3">
    <name type="scientific">Brassica cretica</name>
    <name type="common">Mustard</name>
    <dbReference type="NCBI Taxonomy" id="69181"/>
    <lineage>
        <taxon>Eukaryota</taxon>
        <taxon>Viridiplantae</taxon>
        <taxon>Streptophyta</taxon>
        <taxon>Embryophyta</taxon>
        <taxon>Tracheophyta</taxon>
        <taxon>Spermatophyta</taxon>
        <taxon>Magnoliopsida</taxon>
        <taxon>eudicotyledons</taxon>
        <taxon>Gunneridae</taxon>
        <taxon>Pentapetalae</taxon>
        <taxon>rosids</taxon>
        <taxon>malvids</taxon>
        <taxon>Brassicales</taxon>
        <taxon>Brassicaceae</taxon>
        <taxon>Brassiceae</taxon>
        <taxon>Brassica</taxon>
    </lineage>
</organism>
<name>A0A8S9KP65_BRACR</name>
<dbReference type="Proteomes" id="UP000712281">
    <property type="component" value="Unassembled WGS sequence"/>
</dbReference>
<evidence type="ECO:0000313" key="3">
    <source>
        <dbReference type="Proteomes" id="UP000712281"/>
    </source>
</evidence>
<evidence type="ECO:0000313" key="2">
    <source>
        <dbReference type="EMBL" id="KAF2595842.1"/>
    </source>
</evidence>
<dbReference type="AlphaFoldDB" id="A0A8S9KP65"/>
<sequence>MNNGTHYEICWIHVWSKKVNATRNFLSLGRFPKRSPSATVPVIPAAHRRRLLNYLSSPSPLRQMKKKKKPKKSSPSKSSPNKSPPAKSNPSYSTEKDLDLLSDAIVSDAQIGHTADTVAQQSSEVTDLAITFDSTSLVETMIVDSSADPSPATLEAQSGLSLSSSGSPPSSSPVTDLERTVIVDVPTDPSSNHIVDPSIIPELSSVSPSSSSAIVSEIIEVSLGKVASLDSAIVANAEAKIDPLGSHLAVVPDVTTVPPVVVEPSSVIGVEDVNPPPSLEATQHKKEDKQKWIEVDPKLTLPAQAETHSDVSREAQLVQIQSSRSVASPEIVQTMQIVPVF</sequence>
<gene>
    <name evidence="2" type="ORF">F2Q68_00008002</name>
</gene>
<feature type="region of interest" description="Disordered" evidence="1">
    <location>
        <begin position="54"/>
        <end position="94"/>
    </location>
</feature>
<proteinExistence type="predicted"/>
<feature type="compositionally biased region" description="Low complexity" evidence="1">
    <location>
        <begin position="158"/>
        <end position="173"/>
    </location>
</feature>
<feature type="compositionally biased region" description="Low complexity" evidence="1">
    <location>
        <begin position="75"/>
        <end position="91"/>
    </location>
</feature>
<protein>
    <submittedName>
        <fullName evidence="2">Uncharacterized protein</fullName>
    </submittedName>
</protein>
<comment type="caution">
    <text evidence="2">The sequence shown here is derived from an EMBL/GenBank/DDBJ whole genome shotgun (WGS) entry which is preliminary data.</text>
</comment>
<accession>A0A8S9KP65</accession>
<feature type="compositionally biased region" description="Basic residues" evidence="1">
    <location>
        <begin position="63"/>
        <end position="74"/>
    </location>
</feature>